<gene>
    <name evidence="6" type="ORF">E4Z66_10675</name>
</gene>
<dbReference type="PROSITE" id="PS00519">
    <property type="entry name" value="HTH_ASNC_1"/>
    <property type="match status" value="1"/>
</dbReference>
<dbReference type="CDD" id="cd00090">
    <property type="entry name" value="HTH_ARSR"/>
    <property type="match status" value="1"/>
</dbReference>
<dbReference type="GO" id="GO:0043565">
    <property type="term" value="F:sequence-specific DNA binding"/>
    <property type="evidence" value="ECO:0007669"/>
    <property type="project" value="InterPro"/>
</dbReference>
<dbReference type="Gene3D" id="3.30.70.920">
    <property type="match status" value="1"/>
</dbReference>
<name>A0A4S4NFJ3_9RHOB</name>
<feature type="domain" description="HTH asnC-type" evidence="5">
    <location>
        <begin position="12"/>
        <end position="73"/>
    </location>
</feature>
<dbReference type="PANTHER" id="PTHR30154">
    <property type="entry name" value="LEUCINE-RESPONSIVE REGULATORY PROTEIN"/>
    <property type="match status" value="1"/>
</dbReference>
<dbReference type="InterPro" id="IPR019887">
    <property type="entry name" value="Tscrpt_reg_AsnC/Lrp_C"/>
</dbReference>
<dbReference type="RefSeq" id="WP_136462963.1">
    <property type="nucleotide sequence ID" value="NZ_SRKY01000002.1"/>
</dbReference>
<dbReference type="AlphaFoldDB" id="A0A4S4NFJ3"/>
<dbReference type="GO" id="GO:0006355">
    <property type="term" value="P:regulation of DNA-templated transcription"/>
    <property type="evidence" value="ECO:0007669"/>
    <property type="project" value="UniProtKB-ARBA"/>
</dbReference>
<dbReference type="SUPFAM" id="SSF54909">
    <property type="entry name" value="Dimeric alpha+beta barrel"/>
    <property type="match status" value="1"/>
</dbReference>
<sequence length="164" mass="18096">MENIGPKAQSELDRFDSAILRALAQDGRMTVTDLAQRIGLSKSPAQARLRRLEAEGYILGYRAMLNPIRLGLDHVAFVEVRLSDTREPALQAFNAAVRKIPEIEQAHMIAGNFDYLLKVRTADMSSYRRVLGEVISALPYVSATSSFVAMEAVKEAVLASDTQT</sequence>
<evidence type="ECO:0000256" key="1">
    <source>
        <dbReference type="ARBA" id="ARBA00023015"/>
    </source>
</evidence>
<dbReference type="InterPro" id="IPR036388">
    <property type="entry name" value="WH-like_DNA-bd_sf"/>
</dbReference>
<organism evidence="6 7">
    <name type="scientific">Aliishimia ponticola</name>
    <dbReference type="NCBI Taxonomy" id="2499833"/>
    <lineage>
        <taxon>Bacteria</taxon>
        <taxon>Pseudomonadati</taxon>
        <taxon>Pseudomonadota</taxon>
        <taxon>Alphaproteobacteria</taxon>
        <taxon>Rhodobacterales</taxon>
        <taxon>Paracoccaceae</taxon>
        <taxon>Aliishimia</taxon>
    </lineage>
</organism>
<evidence type="ECO:0000256" key="4">
    <source>
        <dbReference type="ARBA" id="ARBA00023163"/>
    </source>
</evidence>
<dbReference type="OrthoDB" id="9802341at2"/>
<keyword evidence="4" id="KW-0804">Transcription</keyword>
<dbReference type="SMART" id="SM00344">
    <property type="entry name" value="HTH_ASNC"/>
    <property type="match status" value="1"/>
</dbReference>
<dbReference type="InterPro" id="IPR000485">
    <property type="entry name" value="AsnC-type_HTH_dom"/>
</dbReference>
<dbReference type="InterPro" id="IPR011991">
    <property type="entry name" value="ArsR-like_HTH"/>
</dbReference>
<evidence type="ECO:0000256" key="3">
    <source>
        <dbReference type="ARBA" id="ARBA00023159"/>
    </source>
</evidence>
<evidence type="ECO:0000256" key="2">
    <source>
        <dbReference type="ARBA" id="ARBA00023125"/>
    </source>
</evidence>
<dbReference type="Proteomes" id="UP000306602">
    <property type="component" value="Unassembled WGS sequence"/>
</dbReference>
<dbReference type="InterPro" id="IPR011008">
    <property type="entry name" value="Dimeric_a/b-barrel"/>
</dbReference>
<dbReference type="PROSITE" id="PS50956">
    <property type="entry name" value="HTH_ASNC_2"/>
    <property type="match status" value="1"/>
</dbReference>
<keyword evidence="7" id="KW-1185">Reference proteome</keyword>
<dbReference type="EMBL" id="SRKY01000002">
    <property type="protein sequence ID" value="THH37367.1"/>
    <property type="molecule type" value="Genomic_DNA"/>
</dbReference>
<dbReference type="InterPro" id="IPR019888">
    <property type="entry name" value="Tscrpt_reg_AsnC-like"/>
</dbReference>
<dbReference type="InterPro" id="IPR036390">
    <property type="entry name" value="WH_DNA-bd_sf"/>
</dbReference>
<keyword evidence="2" id="KW-0238">DNA-binding</keyword>
<dbReference type="SUPFAM" id="SSF46785">
    <property type="entry name" value="Winged helix' DNA-binding domain"/>
    <property type="match status" value="1"/>
</dbReference>
<dbReference type="PANTHER" id="PTHR30154:SF0">
    <property type="entry name" value="LEUCINE-RESPONSIVE REGULATORY PROTEIN"/>
    <property type="match status" value="1"/>
</dbReference>
<reference evidence="6 7" key="1">
    <citation type="submission" date="2019-04" db="EMBL/GenBank/DDBJ databases">
        <title>Shimia ponticola sp. nov., isolated from seawater.</title>
        <authorList>
            <person name="Kim Y.-O."/>
            <person name="Yoon J.-H."/>
        </authorList>
    </citation>
    <scope>NUCLEOTIDE SEQUENCE [LARGE SCALE GENOMIC DNA]</scope>
    <source>
        <strain evidence="6 7">MYP11</strain>
    </source>
</reference>
<evidence type="ECO:0000313" key="6">
    <source>
        <dbReference type="EMBL" id="THH37367.1"/>
    </source>
</evidence>
<dbReference type="InterPro" id="IPR019885">
    <property type="entry name" value="Tscrpt_reg_HTH_AsnC-type_CS"/>
</dbReference>
<evidence type="ECO:0000313" key="7">
    <source>
        <dbReference type="Proteomes" id="UP000306602"/>
    </source>
</evidence>
<comment type="caution">
    <text evidence="6">The sequence shown here is derived from an EMBL/GenBank/DDBJ whole genome shotgun (WGS) entry which is preliminary data.</text>
</comment>
<dbReference type="Pfam" id="PF13412">
    <property type="entry name" value="HTH_24"/>
    <property type="match status" value="1"/>
</dbReference>
<keyword evidence="1" id="KW-0805">Transcription regulation</keyword>
<dbReference type="PRINTS" id="PR00033">
    <property type="entry name" value="HTHASNC"/>
</dbReference>
<protein>
    <submittedName>
        <fullName evidence="6">Winged helix-turn-helix transcriptional regulator</fullName>
    </submittedName>
</protein>
<dbReference type="Pfam" id="PF01037">
    <property type="entry name" value="AsnC_trans_reg"/>
    <property type="match status" value="1"/>
</dbReference>
<keyword evidence="3" id="KW-0010">Activator</keyword>
<dbReference type="GO" id="GO:0005829">
    <property type="term" value="C:cytosol"/>
    <property type="evidence" value="ECO:0007669"/>
    <property type="project" value="TreeGrafter"/>
</dbReference>
<dbReference type="Gene3D" id="1.10.10.10">
    <property type="entry name" value="Winged helix-like DNA-binding domain superfamily/Winged helix DNA-binding domain"/>
    <property type="match status" value="1"/>
</dbReference>
<evidence type="ECO:0000259" key="5">
    <source>
        <dbReference type="PROSITE" id="PS50956"/>
    </source>
</evidence>
<proteinExistence type="predicted"/>
<accession>A0A4S4NFJ3</accession>
<dbReference type="GO" id="GO:0043200">
    <property type="term" value="P:response to amino acid"/>
    <property type="evidence" value="ECO:0007669"/>
    <property type="project" value="TreeGrafter"/>
</dbReference>